<comment type="subcellular location">
    <subcellularLocation>
        <location evidence="1">Membrane</location>
        <topology evidence="1">Multi-pass membrane protein</topology>
    </subcellularLocation>
</comment>
<evidence type="ECO:0000256" key="5">
    <source>
        <dbReference type="SAM" id="Phobius"/>
    </source>
</evidence>
<reference evidence="7 8" key="1">
    <citation type="submission" date="2019-07" db="EMBL/GenBank/DDBJ databases">
        <title>Genomic analysis of Lentibacillus sp. NKC851-2.</title>
        <authorList>
            <person name="Oh Y.J."/>
        </authorList>
    </citation>
    <scope>NUCLEOTIDE SEQUENCE [LARGE SCALE GENOMIC DNA]</scope>
    <source>
        <strain evidence="7 8">NKC851-2</strain>
    </source>
</reference>
<evidence type="ECO:0000259" key="6">
    <source>
        <dbReference type="Pfam" id="PF04932"/>
    </source>
</evidence>
<evidence type="ECO:0000256" key="1">
    <source>
        <dbReference type="ARBA" id="ARBA00004141"/>
    </source>
</evidence>
<comment type="caution">
    <text evidence="7">The sequence shown here is derived from an EMBL/GenBank/DDBJ whole genome shotgun (WGS) entry which is preliminary data.</text>
</comment>
<dbReference type="Proteomes" id="UP000319280">
    <property type="component" value="Unassembled WGS sequence"/>
</dbReference>
<feature type="transmembrane region" description="Helical" evidence="5">
    <location>
        <begin position="155"/>
        <end position="175"/>
    </location>
</feature>
<proteinExistence type="predicted"/>
<keyword evidence="2 5" id="KW-0812">Transmembrane</keyword>
<dbReference type="RefSeq" id="WP_142789983.1">
    <property type="nucleotide sequence ID" value="NZ_VJMZ01000001.1"/>
</dbReference>
<feature type="transmembrane region" description="Helical" evidence="5">
    <location>
        <begin position="31"/>
        <end position="56"/>
    </location>
</feature>
<feature type="transmembrane region" description="Helical" evidence="5">
    <location>
        <begin position="398"/>
        <end position="422"/>
    </location>
</feature>
<evidence type="ECO:0000313" key="8">
    <source>
        <dbReference type="Proteomes" id="UP000319280"/>
    </source>
</evidence>
<name>A0A549YFQ5_9BACI</name>
<organism evidence="7 8">
    <name type="scientific">Lentibacillus cibarius</name>
    <dbReference type="NCBI Taxonomy" id="2583219"/>
    <lineage>
        <taxon>Bacteria</taxon>
        <taxon>Bacillati</taxon>
        <taxon>Bacillota</taxon>
        <taxon>Bacilli</taxon>
        <taxon>Bacillales</taxon>
        <taxon>Bacillaceae</taxon>
        <taxon>Lentibacillus</taxon>
    </lineage>
</organism>
<dbReference type="Pfam" id="PF04932">
    <property type="entry name" value="Wzy_C"/>
    <property type="match status" value="1"/>
</dbReference>
<keyword evidence="8" id="KW-1185">Reference proteome</keyword>
<dbReference type="InterPro" id="IPR051533">
    <property type="entry name" value="WaaL-like"/>
</dbReference>
<dbReference type="EMBL" id="VJMZ01000001">
    <property type="protein sequence ID" value="TRM10714.1"/>
    <property type="molecule type" value="Genomic_DNA"/>
</dbReference>
<dbReference type="InterPro" id="IPR007016">
    <property type="entry name" value="O-antigen_ligase-rel_domated"/>
</dbReference>
<accession>A0A549YFQ5</accession>
<evidence type="ECO:0000256" key="2">
    <source>
        <dbReference type="ARBA" id="ARBA00022692"/>
    </source>
</evidence>
<feature type="domain" description="O-antigen ligase-related" evidence="6">
    <location>
        <begin position="239"/>
        <end position="414"/>
    </location>
</feature>
<feature type="transmembrane region" description="Helical" evidence="5">
    <location>
        <begin position="278"/>
        <end position="296"/>
    </location>
</feature>
<dbReference type="AlphaFoldDB" id="A0A549YFQ5"/>
<evidence type="ECO:0000313" key="7">
    <source>
        <dbReference type="EMBL" id="TRM10714.1"/>
    </source>
</evidence>
<dbReference type="GO" id="GO:0016020">
    <property type="term" value="C:membrane"/>
    <property type="evidence" value="ECO:0007669"/>
    <property type="project" value="UniProtKB-SubCell"/>
</dbReference>
<gene>
    <name evidence="7" type="ORF">FH966_02715</name>
</gene>
<keyword evidence="3 5" id="KW-1133">Transmembrane helix</keyword>
<protein>
    <recommendedName>
        <fullName evidence="6">O-antigen ligase-related domain-containing protein</fullName>
    </recommendedName>
</protein>
<evidence type="ECO:0000256" key="3">
    <source>
        <dbReference type="ARBA" id="ARBA00022989"/>
    </source>
</evidence>
<feature type="transmembrane region" description="Helical" evidence="5">
    <location>
        <begin position="434"/>
        <end position="452"/>
    </location>
</feature>
<feature type="transmembrane region" description="Helical" evidence="5">
    <location>
        <begin position="212"/>
        <end position="230"/>
    </location>
</feature>
<keyword evidence="4 5" id="KW-0472">Membrane</keyword>
<sequence length="493" mass="55840">MNDQKQIIQFTIATILVLTIGLFLPDSLAIALSVIYFAAVTWYKPKLLIPLLILYFPFRPFLVEINDGLKFAGDVGILVLVIKVLTDAIKQKDYRSIFRLEWYEWAYLLFCLVGAVAALTTGVSLVAIVFQLRKFLTMYLLYYGVKRLAWNRADMLNALKLITGVAMVLVAHGFVEKLSQRQWLIPQAWKEMFISPANFERIYGLLSNPNSMSMYMVVALAASFTLLRVTKNKAWYIPLVLEAGTLLLTYSRGSILGIAIAGIIYLFLAKDKQITKQVIITALAGFLLVFTPVHQLDRFVVDMWGDSSQQQQGGSGTLGDRFSSSFDQEQFERSLNTGRIFFVKVGLDIWTDYPVIGTGFGTFGDSAALVYSSPIYDDYGLNDIYDYMGTDFYSDNQYIQIIVQTGAIGTILFAIFMLNMAFRMGRMRKTDPTIAHVTLFFWLFIGLVGVVYNVWENQVFPMFFFILLAWMETVKRGRSESLSAAANRKEETS</sequence>
<dbReference type="PANTHER" id="PTHR37422:SF13">
    <property type="entry name" value="LIPOPOLYSACCHARIDE BIOSYNTHESIS PROTEIN PA4999-RELATED"/>
    <property type="match status" value="1"/>
</dbReference>
<feature type="transmembrane region" description="Helical" evidence="5">
    <location>
        <begin position="250"/>
        <end position="269"/>
    </location>
</feature>
<dbReference type="PANTHER" id="PTHR37422">
    <property type="entry name" value="TEICHURONIC ACID BIOSYNTHESIS PROTEIN TUAE"/>
    <property type="match status" value="1"/>
</dbReference>
<feature type="transmembrane region" description="Helical" evidence="5">
    <location>
        <begin position="107"/>
        <end position="132"/>
    </location>
</feature>
<evidence type="ECO:0000256" key="4">
    <source>
        <dbReference type="ARBA" id="ARBA00023136"/>
    </source>
</evidence>
<feature type="transmembrane region" description="Helical" evidence="5">
    <location>
        <begin position="6"/>
        <end position="24"/>
    </location>
</feature>